<dbReference type="AlphaFoldDB" id="A0A9W9Q550"/>
<dbReference type="PANTHER" id="PTHR33886:SF8">
    <property type="entry name" value="UNSATURATED RHAMNOGALACTURONAN HYDROLASE (EUROFUNG)"/>
    <property type="match status" value="1"/>
</dbReference>
<reference evidence="2" key="1">
    <citation type="submission" date="2022-12" db="EMBL/GenBank/DDBJ databases">
        <authorList>
            <person name="Petersen C."/>
        </authorList>
    </citation>
    <scope>NUCLEOTIDE SEQUENCE</scope>
    <source>
        <strain evidence="2">IBT 35673</strain>
    </source>
</reference>
<sequence length="390" mass="44380">MADKILSVFLSPDEVENEPFEVKTPLAEMSLSDTKALALKLVDSLVHLEDNSGEFRVPLPTGGFKVDSKSWKNWEWTQGVGLYGMWMLFEITGDESVLGHIQAWFDQQFAKGTPTKNVNSMAPMLTLAHLYERTGRSEYRAYLDSWAEYVMDGIPRTEERGIQHITFRQVNEGQLWDDTLMMCVLPLAKIGVLLNRPAYVEEAKRQFLLHIKYLVDNRTGLWYHGWTFLERHHFADALWGRGNSWVTIAIPEFLSLLELPPGDHFRDYLVSTLEQQVIALSKFQNQNGLWHTLIDDPTSYLEVSASAGFAFGILKGVRLGYLDKKYRAMGLKALEAVINNVNENGLVQNVSFGTPMGATKDFYKAIKLTAMPYGQAMTLFCMVESIKRYL</sequence>
<dbReference type="GO" id="GO:0016787">
    <property type="term" value="F:hydrolase activity"/>
    <property type="evidence" value="ECO:0007669"/>
    <property type="project" value="UniProtKB-KW"/>
</dbReference>
<name>A0A9W9Q550_PENBR</name>
<dbReference type="Proteomes" id="UP001147695">
    <property type="component" value="Unassembled WGS sequence"/>
</dbReference>
<dbReference type="InterPro" id="IPR010905">
    <property type="entry name" value="Glyco_hydro_88"/>
</dbReference>
<proteinExistence type="predicted"/>
<dbReference type="PANTHER" id="PTHR33886">
    <property type="entry name" value="UNSATURATED RHAMNOGALACTURONAN HYDROLASE (EUROFUNG)"/>
    <property type="match status" value="1"/>
</dbReference>
<dbReference type="GO" id="GO:0005975">
    <property type="term" value="P:carbohydrate metabolic process"/>
    <property type="evidence" value="ECO:0007669"/>
    <property type="project" value="InterPro"/>
</dbReference>
<dbReference type="InterPro" id="IPR012341">
    <property type="entry name" value="6hp_glycosidase-like_sf"/>
</dbReference>
<dbReference type="Gene3D" id="1.50.10.10">
    <property type="match status" value="1"/>
</dbReference>
<keyword evidence="1" id="KW-0378">Hydrolase</keyword>
<accession>A0A9W9Q550</accession>
<evidence type="ECO:0000313" key="2">
    <source>
        <dbReference type="EMBL" id="KAJ5322641.1"/>
    </source>
</evidence>
<dbReference type="Pfam" id="PF07470">
    <property type="entry name" value="Glyco_hydro_88"/>
    <property type="match status" value="1"/>
</dbReference>
<gene>
    <name evidence="2" type="ORF">N7452_010930</name>
</gene>
<dbReference type="InterPro" id="IPR008928">
    <property type="entry name" value="6-hairpin_glycosidase_sf"/>
</dbReference>
<evidence type="ECO:0000256" key="1">
    <source>
        <dbReference type="ARBA" id="ARBA00022801"/>
    </source>
</evidence>
<dbReference type="SUPFAM" id="SSF48208">
    <property type="entry name" value="Six-hairpin glycosidases"/>
    <property type="match status" value="1"/>
</dbReference>
<dbReference type="EMBL" id="JAPZBQ010000006">
    <property type="protein sequence ID" value="KAJ5322641.1"/>
    <property type="molecule type" value="Genomic_DNA"/>
</dbReference>
<dbReference type="InterPro" id="IPR052043">
    <property type="entry name" value="PolySaccharide_Degr_Enz"/>
</dbReference>
<reference evidence="2" key="2">
    <citation type="journal article" date="2023" name="IMA Fungus">
        <title>Comparative genomic study of the Penicillium genus elucidates a diverse pangenome and 15 lateral gene transfer events.</title>
        <authorList>
            <person name="Petersen C."/>
            <person name="Sorensen T."/>
            <person name="Nielsen M.R."/>
            <person name="Sondergaard T.E."/>
            <person name="Sorensen J.L."/>
            <person name="Fitzpatrick D.A."/>
            <person name="Frisvad J.C."/>
            <person name="Nielsen K.L."/>
        </authorList>
    </citation>
    <scope>NUCLEOTIDE SEQUENCE</scope>
    <source>
        <strain evidence="2">IBT 35673</strain>
    </source>
</reference>
<comment type="caution">
    <text evidence="2">The sequence shown here is derived from an EMBL/GenBank/DDBJ whole genome shotgun (WGS) entry which is preliminary data.</text>
</comment>
<organism evidence="2 3">
    <name type="scientific">Penicillium brevicompactum</name>
    <dbReference type="NCBI Taxonomy" id="5074"/>
    <lineage>
        <taxon>Eukaryota</taxon>
        <taxon>Fungi</taxon>
        <taxon>Dikarya</taxon>
        <taxon>Ascomycota</taxon>
        <taxon>Pezizomycotina</taxon>
        <taxon>Eurotiomycetes</taxon>
        <taxon>Eurotiomycetidae</taxon>
        <taxon>Eurotiales</taxon>
        <taxon>Aspergillaceae</taxon>
        <taxon>Penicillium</taxon>
    </lineage>
</organism>
<protein>
    <submittedName>
        <fullName evidence="2">Uncharacterized protein</fullName>
    </submittedName>
</protein>
<evidence type="ECO:0000313" key="3">
    <source>
        <dbReference type="Proteomes" id="UP001147695"/>
    </source>
</evidence>